<dbReference type="PANTHER" id="PTHR23317:SF26">
    <property type="entry name" value="ZIZIMIN, ISOFORM K"/>
    <property type="match status" value="1"/>
</dbReference>
<accession>A0A0R3X5Y7</accession>
<evidence type="ECO:0000256" key="1">
    <source>
        <dbReference type="PROSITE-ProRule" id="PRU00983"/>
    </source>
</evidence>
<name>A0A0R3X5Y7_HYDTA</name>
<dbReference type="STRING" id="6205.A0A0R3X5Y7"/>
<proteinExistence type="inferred from homology"/>
<organism evidence="6">
    <name type="scientific">Hydatigena taeniaeformis</name>
    <name type="common">Feline tapeworm</name>
    <name type="synonym">Taenia taeniaeformis</name>
    <dbReference type="NCBI Taxonomy" id="6205"/>
    <lineage>
        <taxon>Eukaryota</taxon>
        <taxon>Metazoa</taxon>
        <taxon>Spiralia</taxon>
        <taxon>Lophotrochozoa</taxon>
        <taxon>Platyhelminthes</taxon>
        <taxon>Cestoda</taxon>
        <taxon>Eucestoda</taxon>
        <taxon>Cyclophyllidea</taxon>
        <taxon>Taeniidae</taxon>
        <taxon>Hydatigera</taxon>
    </lineage>
</organism>
<dbReference type="PROSITE" id="PS50003">
    <property type="entry name" value="PH_DOMAIN"/>
    <property type="match status" value="1"/>
</dbReference>
<evidence type="ECO:0000259" key="2">
    <source>
        <dbReference type="PROSITE" id="PS50003"/>
    </source>
</evidence>
<dbReference type="InterPro" id="IPR026791">
    <property type="entry name" value="DOCK"/>
</dbReference>
<gene>
    <name evidence="4" type="ORF">TTAC_LOCUS8889</name>
</gene>
<dbReference type="Gene3D" id="2.60.40.150">
    <property type="entry name" value="C2 domain"/>
    <property type="match status" value="1"/>
</dbReference>
<dbReference type="GO" id="GO:0005085">
    <property type="term" value="F:guanyl-nucleotide exchange factor activity"/>
    <property type="evidence" value="ECO:0007669"/>
    <property type="project" value="InterPro"/>
</dbReference>
<dbReference type="AlphaFoldDB" id="A0A0R3X5Y7"/>
<dbReference type="PANTHER" id="PTHR23317">
    <property type="entry name" value="DEDICATOR OF CYTOKINESIS DOCK"/>
    <property type="match status" value="1"/>
</dbReference>
<comment type="similarity">
    <text evidence="1">Belongs to the DOCK family.</text>
</comment>
<feature type="domain" description="PH" evidence="2">
    <location>
        <begin position="153"/>
        <end position="187"/>
    </location>
</feature>
<evidence type="ECO:0000313" key="6">
    <source>
        <dbReference type="WBParaSite" id="TTAC_0000890401-mRNA-1"/>
    </source>
</evidence>
<evidence type="ECO:0000313" key="4">
    <source>
        <dbReference type="EMBL" id="VDM33568.1"/>
    </source>
</evidence>
<reference evidence="4 5" key="2">
    <citation type="submission" date="2018-11" db="EMBL/GenBank/DDBJ databases">
        <authorList>
            <consortium name="Pathogen Informatics"/>
        </authorList>
    </citation>
    <scope>NUCLEOTIDE SEQUENCE [LARGE SCALE GENOMIC DNA]</scope>
</reference>
<dbReference type="GO" id="GO:0007264">
    <property type="term" value="P:small GTPase-mediated signal transduction"/>
    <property type="evidence" value="ECO:0007669"/>
    <property type="project" value="InterPro"/>
</dbReference>
<protein>
    <submittedName>
        <fullName evidence="6">PH domain-containing protein</fullName>
    </submittedName>
</protein>
<reference evidence="6" key="1">
    <citation type="submission" date="2017-02" db="UniProtKB">
        <authorList>
            <consortium name="WormBaseParasite"/>
        </authorList>
    </citation>
    <scope>IDENTIFICATION</scope>
</reference>
<dbReference type="WBParaSite" id="TTAC_0000890401-mRNA-1">
    <property type="protein sequence ID" value="TTAC_0000890401-mRNA-1"/>
    <property type="gene ID" value="TTAC_0000890401"/>
</dbReference>
<evidence type="ECO:0000313" key="5">
    <source>
        <dbReference type="Proteomes" id="UP000274429"/>
    </source>
</evidence>
<dbReference type="Proteomes" id="UP000274429">
    <property type="component" value="Unassembled WGS sequence"/>
</dbReference>
<dbReference type="InterPro" id="IPR035892">
    <property type="entry name" value="C2_domain_sf"/>
</dbReference>
<dbReference type="OrthoDB" id="47328at2759"/>
<feature type="domain" description="C2 DOCK-type" evidence="3">
    <location>
        <begin position="817"/>
        <end position="950"/>
    </location>
</feature>
<dbReference type="Pfam" id="PF14429">
    <property type="entry name" value="DOCK-C2"/>
    <property type="match status" value="1"/>
</dbReference>
<dbReference type="InterPro" id="IPR027007">
    <property type="entry name" value="C2_DOCK-type_domain"/>
</dbReference>
<keyword evidence="5" id="KW-1185">Reference proteome</keyword>
<dbReference type="InterPro" id="IPR001849">
    <property type="entry name" value="PH_domain"/>
</dbReference>
<dbReference type="EMBL" id="UYWX01020618">
    <property type="protein sequence ID" value="VDM33568.1"/>
    <property type="molecule type" value="Genomic_DNA"/>
</dbReference>
<evidence type="ECO:0000259" key="3">
    <source>
        <dbReference type="PROSITE" id="PS51650"/>
    </source>
</evidence>
<dbReference type="PROSITE" id="PS51650">
    <property type="entry name" value="C2_DOCK"/>
    <property type="match status" value="1"/>
</dbReference>
<sequence length="950" mass="104121">MLERLAENGQCNASPMEAEVAVCTRGEYQSHQRARETALASGAAVQPLVGVRPRHRLLLRQLTSDDLTRLQNRNPNIGSSSMSPSSLPLGLHLIVPFDWGLQPSSYTAIDYRNVIFLDAIESVSGIGSHWIRLDHYTGSRAQRIASDRLESFFSFYSSSTSCNEAYLCFESTETRNAWITAIRSALDAEQARLRLGYSVPSGNNGITGSANGTAIPIEMSVGRKWNFEGRPLDGDSVRSSLQRFSQENELFVSHQRQQNRLNLLSVCPDVQIPYNSQPSSECVRRRHQTADLLESMENSTLEGSPSLRKLLPECARNESKRHFLVTCLSLKTGLRASIEDASGAWEIDNPEPFFVSFFLASTADSGTRLSEDFCWNPNSPLVETMFPPEIFRRLPWHTADASSTSTHHQPVNYQPGGKTMAPPPPIPLNPHGSRTPMPSKLAKCRSALLSIDPAIRANNLFLVFRVDKVLVGGISQAAEKYMKAAGGPMDAGNAPTSSDLKSGAALHKSMQSYCKLLGRYRMPFAWGARWLFSKETQVPLFKMDSSKISESSLLQSVRQLARLLTLSKETSSSEMATRMGKMEVVLPLTPAMLETLEKSIKTEVLPMQLHAAVNEISNEVVSHHLLGLVSSQLASLPSKQEAPSGSGVEKAGTINLLHVNDFSPEEVVKEVEVFVSRKVRAIAGRNTYGALDQVSFDSSSGYNSARSGFLFGDNKRDSMSSLRSDASTTSASSGVSNGCATSATGADLGSSSRFHRFSAVLSKNTSLERGSLVSSGTHDGTGNEGGTVSAAVAAVEEAEALFSQPPLSLIDPYRSFVHTLYVYPRSLNMSIKHSFGRARNLCCFMEMRESDAADAKPLKVFYTRPSLIQPAFDTWFNTAVVHHDSSPTFIDEAKVCLPMVLTRRHHLLFRFYHVRCDLTANSAEKNAAAKKALESPTGFAWVPILNEDGR</sequence>